<protein>
    <submittedName>
        <fullName evidence="1">Uncharacterized protein</fullName>
    </submittedName>
</protein>
<dbReference type="RefSeq" id="WP_264502675.1">
    <property type="nucleotide sequence ID" value="NZ_JAPDDS010000011.1"/>
</dbReference>
<dbReference type="Proteomes" id="UP001207930">
    <property type="component" value="Unassembled WGS sequence"/>
</dbReference>
<proteinExistence type="predicted"/>
<name>A0ABT3FUP8_9BACT</name>
<sequence length="230" mass="25686">MKIFDESHVLIPLFHQTSSVFLPSICELGLGAVNPHERLGTYSFLRELIELAGRMKELPISELDLDILRRMAQQEITRGGFNFRHGGVYLTPSQRKAASYARGNAYGSELLSESLRLYSALKSLGIAVEAIGTRYPAVVELAESKVMPIMAVVKGVPVEHLRTERGEDPIPRLERMQAAMDELGPDQGRVLWEMNDFELCKPIPVGGFGVYHITWKDPSGRGISHRLEDV</sequence>
<evidence type="ECO:0000313" key="1">
    <source>
        <dbReference type="EMBL" id="MCW1886720.1"/>
    </source>
</evidence>
<accession>A0ABT3FUP8</accession>
<keyword evidence="2" id="KW-1185">Reference proteome</keyword>
<gene>
    <name evidence="1" type="ORF">OKA04_18420</name>
</gene>
<comment type="caution">
    <text evidence="1">The sequence shown here is derived from an EMBL/GenBank/DDBJ whole genome shotgun (WGS) entry which is preliminary data.</text>
</comment>
<reference evidence="1 2" key="1">
    <citation type="submission" date="2022-10" db="EMBL/GenBank/DDBJ databases">
        <title>Luteolibacter flavescens strain MCCC 1K03193, whole genome shotgun sequencing project.</title>
        <authorList>
            <person name="Zhao G."/>
            <person name="Shen L."/>
        </authorList>
    </citation>
    <scope>NUCLEOTIDE SEQUENCE [LARGE SCALE GENOMIC DNA]</scope>
    <source>
        <strain evidence="1 2">MCCC 1K03193</strain>
    </source>
</reference>
<evidence type="ECO:0000313" key="2">
    <source>
        <dbReference type="Proteomes" id="UP001207930"/>
    </source>
</evidence>
<organism evidence="1 2">
    <name type="scientific">Luteolibacter flavescens</name>
    <dbReference type="NCBI Taxonomy" id="1859460"/>
    <lineage>
        <taxon>Bacteria</taxon>
        <taxon>Pseudomonadati</taxon>
        <taxon>Verrucomicrobiota</taxon>
        <taxon>Verrucomicrobiia</taxon>
        <taxon>Verrucomicrobiales</taxon>
        <taxon>Verrucomicrobiaceae</taxon>
        <taxon>Luteolibacter</taxon>
    </lineage>
</organism>
<dbReference type="EMBL" id="JAPDDS010000011">
    <property type="protein sequence ID" value="MCW1886720.1"/>
    <property type="molecule type" value="Genomic_DNA"/>
</dbReference>